<comment type="caution">
    <text evidence="4">The sequence shown here is derived from an EMBL/GenBank/DDBJ whole genome shotgun (WGS) entry which is preliminary data.</text>
</comment>
<proteinExistence type="inferred from homology"/>
<comment type="similarity">
    <text evidence="1">Belongs to the ABC transporter superfamily. ABCG family. Eye pigment precursor importer (TC 3.A.1.204) subfamily.</text>
</comment>
<dbReference type="SUPFAM" id="SSF52540">
    <property type="entry name" value="P-loop containing nucleoside triphosphate hydrolases"/>
    <property type="match status" value="1"/>
</dbReference>
<dbReference type="Proteomes" id="UP001417504">
    <property type="component" value="Unassembled WGS sequence"/>
</dbReference>
<dbReference type="PANTHER" id="PTHR48042">
    <property type="entry name" value="ABC TRANSPORTER G FAMILY MEMBER 11"/>
    <property type="match status" value="1"/>
</dbReference>
<gene>
    <name evidence="4" type="ORF">Sjap_010586</name>
</gene>
<dbReference type="Gene3D" id="3.40.50.300">
    <property type="entry name" value="P-loop containing nucleotide triphosphate hydrolases"/>
    <property type="match status" value="1"/>
</dbReference>
<evidence type="ECO:0000256" key="2">
    <source>
        <dbReference type="ARBA" id="ARBA00022448"/>
    </source>
</evidence>
<organism evidence="4 5">
    <name type="scientific">Stephania japonica</name>
    <dbReference type="NCBI Taxonomy" id="461633"/>
    <lineage>
        <taxon>Eukaryota</taxon>
        <taxon>Viridiplantae</taxon>
        <taxon>Streptophyta</taxon>
        <taxon>Embryophyta</taxon>
        <taxon>Tracheophyta</taxon>
        <taxon>Spermatophyta</taxon>
        <taxon>Magnoliopsida</taxon>
        <taxon>Ranunculales</taxon>
        <taxon>Menispermaceae</taxon>
        <taxon>Menispermoideae</taxon>
        <taxon>Cissampelideae</taxon>
        <taxon>Stephania</taxon>
    </lineage>
</organism>
<dbReference type="GO" id="GO:0005524">
    <property type="term" value="F:ATP binding"/>
    <property type="evidence" value="ECO:0007669"/>
    <property type="project" value="InterPro"/>
</dbReference>
<keyword evidence="5" id="KW-1185">Reference proteome</keyword>
<dbReference type="GO" id="GO:0016887">
    <property type="term" value="F:ATP hydrolysis activity"/>
    <property type="evidence" value="ECO:0007669"/>
    <property type="project" value="InterPro"/>
</dbReference>
<dbReference type="InterPro" id="IPR052215">
    <property type="entry name" value="Plant_ABCG"/>
</dbReference>
<keyword evidence="2" id="KW-0813">Transport</keyword>
<dbReference type="PANTHER" id="PTHR48042:SF19">
    <property type="entry name" value="OS09G0472100 PROTEIN"/>
    <property type="match status" value="1"/>
</dbReference>
<reference evidence="4 5" key="1">
    <citation type="submission" date="2024-01" db="EMBL/GenBank/DDBJ databases">
        <title>Genome assemblies of Stephania.</title>
        <authorList>
            <person name="Yang L."/>
        </authorList>
    </citation>
    <scope>NUCLEOTIDE SEQUENCE [LARGE SCALE GENOMIC DNA]</scope>
    <source>
        <strain evidence="4">QJT</strain>
        <tissue evidence="4">Leaf</tissue>
    </source>
</reference>
<name>A0AAP0J9V3_9MAGN</name>
<dbReference type="InterPro" id="IPR003439">
    <property type="entry name" value="ABC_transporter-like_ATP-bd"/>
</dbReference>
<evidence type="ECO:0000259" key="3">
    <source>
        <dbReference type="Pfam" id="PF00005"/>
    </source>
</evidence>
<dbReference type="AlphaFoldDB" id="A0AAP0J9V3"/>
<dbReference type="InterPro" id="IPR027417">
    <property type="entry name" value="P-loop_NTPase"/>
</dbReference>
<evidence type="ECO:0000256" key="1">
    <source>
        <dbReference type="ARBA" id="ARBA00005814"/>
    </source>
</evidence>
<dbReference type="Pfam" id="PF00005">
    <property type="entry name" value="ABC_tran"/>
    <property type="match status" value="1"/>
</dbReference>
<dbReference type="EMBL" id="JBBNAE010000004">
    <property type="protein sequence ID" value="KAK9130099.1"/>
    <property type="molecule type" value="Genomic_DNA"/>
</dbReference>
<sequence length="132" mass="14580">MGPSGCGKSTLLDALAGRLQSNTTQSGDILINGRPETLAFGTSAYVTQDDYLMTTLTVREAVYYSAQLQLPDSMSKSKKMEIAEMTIREMGLQDAMDTRIGGRGSKGIAWWSKEESHHLHRDTHQAKTFVPR</sequence>
<accession>A0AAP0J9V3</accession>
<evidence type="ECO:0000313" key="4">
    <source>
        <dbReference type="EMBL" id="KAK9130099.1"/>
    </source>
</evidence>
<evidence type="ECO:0000313" key="5">
    <source>
        <dbReference type="Proteomes" id="UP001417504"/>
    </source>
</evidence>
<feature type="domain" description="ABC transporter" evidence="3">
    <location>
        <begin position="1"/>
        <end position="101"/>
    </location>
</feature>
<protein>
    <recommendedName>
        <fullName evidence="3">ABC transporter domain-containing protein</fullName>
    </recommendedName>
</protein>